<dbReference type="AlphaFoldDB" id="A0A0A9BIL9"/>
<feature type="chain" id="PRO_5005168856" description="Secreted protein" evidence="1">
    <location>
        <begin position="27"/>
        <end position="83"/>
    </location>
</feature>
<evidence type="ECO:0008006" key="3">
    <source>
        <dbReference type="Google" id="ProtNLM"/>
    </source>
</evidence>
<sequence>MRSLLGCTTARCSMLLYLPLLRISSMSPTLTMNAPSRASTENHLPSLLICRPGTSFTWSSSVRPAASVCGDKPKTLLACWHGG</sequence>
<dbReference type="EMBL" id="GBRH01236835">
    <property type="protein sequence ID" value="JAD61060.1"/>
    <property type="molecule type" value="Transcribed_RNA"/>
</dbReference>
<reference evidence="2" key="2">
    <citation type="journal article" date="2015" name="Data Brief">
        <title>Shoot transcriptome of the giant reed, Arundo donax.</title>
        <authorList>
            <person name="Barrero R.A."/>
            <person name="Guerrero F.D."/>
            <person name="Moolhuijzen P."/>
            <person name="Goolsby J.A."/>
            <person name="Tidwell J."/>
            <person name="Bellgard S.E."/>
            <person name="Bellgard M.I."/>
        </authorList>
    </citation>
    <scope>NUCLEOTIDE SEQUENCE</scope>
    <source>
        <tissue evidence="2">Shoot tissue taken approximately 20 cm above the soil surface</tissue>
    </source>
</reference>
<feature type="signal peptide" evidence="1">
    <location>
        <begin position="1"/>
        <end position="26"/>
    </location>
</feature>
<name>A0A0A9BIL9_ARUDO</name>
<protein>
    <recommendedName>
        <fullName evidence="3">Secreted protein</fullName>
    </recommendedName>
</protein>
<keyword evidence="1" id="KW-0732">Signal</keyword>
<accession>A0A0A9BIL9</accession>
<reference evidence="2" key="1">
    <citation type="submission" date="2014-09" db="EMBL/GenBank/DDBJ databases">
        <authorList>
            <person name="Magalhaes I.L.F."/>
            <person name="Oliveira U."/>
            <person name="Santos F.R."/>
            <person name="Vidigal T.H.D.A."/>
            <person name="Brescovit A.D."/>
            <person name="Santos A.J."/>
        </authorList>
    </citation>
    <scope>NUCLEOTIDE SEQUENCE</scope>
    <source>
        <tissue evidence="2">Shoot tissue taken approximately 20 cm above the soil surface</tissue>
    </source>
</reference>
<proteinExistence type="predicted"/>
<organism evidence="2">
    <name type="scientific">Arundo donax</name>
    <name type="common">Giant reed</name>
    <name type="synonym">Donax arundinaceus</name>
    <dbReference type="NCBI Taxonomy" id="35708"/>
    <lineage>
        <taxon>Eukaryota</taxon>
        <taxon>Viridiplantae</taxon>
        <taxon>Streptophyta</taxon>
        <taxon>Embryophyta</taxon>
        <taxon>Tracheophyta</taxon>
        <taxon>Spermatophyta</taxon>
        <taxon>Magnoliopsida</taxon>
        <taxon>Liliopsida</taxon>
        <taxon>Poales</taxon>
        <taxon>Poaceae</taxon>
        <taxon>PACMAD clade</taxon>
        <taxon>Arundinoideae</taxon>
        <taxon>Arundineae</taxon>
        <taxon>Arundo</taxon>
    </lineage>
</organism>
<evidence type="ECO:0000313" key="2">
    <source>
        <dbReference type="EMBL" id="JAD61060.1"/>
    </source>
</evidence>
<evidence type="ECO:0000256" key="1">
    <source>
        <dbReference type="SAM" id="SignalP"/>
    </source>
</evidence>